<dbReference type="InParanoid" id="A0A024FWE7"/>
<name>A0A024FWE7_9STRA</name>
<keyword evidence="2" id="KW-1185">Reference proteome</keyword>
<reference evidence="1 2" key="1">
    <citation type="submission" date="2012-05" db="EMBL/GenBank/DDBJ databases">
        <title>Recombination and specialization in a pathogen metapopulation.</title>
        <authorList>
            <person name="Gardiner A."/>
            <person name="Kemen E."/>
            <person name="Schultz-Larsen T."/>
            <person name="MacLean D."/>
            <person name="Van Oosterhout C."/>
            <person name="Jones J.D.G."/>
        </authorList>
    </citation>
    <scope>NUCLEOTIDE SEQUENCE [LARGE SCALE GENOMIC DNA]</scope>
    <source>
        <strain evidence="1 2">Ac Nc2</strain>
    </source>
</reference>
<gene>
    <name evidence="1" type="ORF">BN9_128140</name>
</gene>
<sequence>MRSKMRMVGIKVCAFGCFYEIGIVQLEGLTLDSVSQRVDQKEEHVHEKKFILHPLDNGEQHVVGTTSFSLQTPWWMSASHIGSL</sequence>
<dbReference type="AlphaFoldDB" id="A0A024FWE7"/>
<accession>A0A024FWE7</accession>
<comment type="caution">
    <text evidence="1">The sequence shown here is derived from an EMBL/GenBank/DDBJ whole genome shotgun (WGS) entry which is preliminary data.</text>
</comment>
<organism evidence="1 2">
    <name type="scientific">Albugo candida</name>
    <dbReference type="NCBI Taxonomy" id="65357"/>
    <lineage>
        <taxon>Eukaryota</taxon>
        <taxon>Sar</taxon>
        <taxon>Stramenopiles</taxon>
        <taxon>Oomycota</taxon>
        <taxon>Peronosporomycetes</taxon>
        <taxon>Albuginales</taxon>
        <taxon>Albuginaceae</taxon>
        <taxon>Albugo</taxon>
    </lineage>
</organism>
<protein>
    <submittedName>
        <fullName evidence="1">Uncharacterized protein</fullName>
    </submittedName>
</protein>
<evidence type="ECO:0000313" key="2">
    <source>
        <dbReference type="Proteomes" id="UP000053237"/>
    </source>
</evidence>
<dbReference type="EMBL" id="CAIX01000973">
    <property type="protein sequence ID" value="CCI11366.1"/>
    <property type="molecule type" value="Genomic_DNA"/>
</dbReference>
<proteinExistence type="predicted"/>
<evidence type="ECO:0000313" key="1">
    <source>
        <dbReference type="EMBL" id="CCI11366.1"/>
    </source>
</evidence>
<dbReference type="Proteomes" id="UP000053237">
    <property type="component" value="Unassembled WGS sequence"/>
</dbReference>